<accession>A0ABZ1AXX6</accession>
<dbReference type="InterPro" id="IPR000182">
    <property type="entry name" value="GNAT_dom"/>
</dbReference>
<name>A0ABZ1AXX6_9ACTN</name>
<dbReference type="Proteomes" id="UP001324287">
    <property type="component" value="Chromosome"/>
</dbReference>
<evidence type="ECO:0000259" key="1">
    <source>
        <dbReference type="Pfam" id="PF13302"/>
    </source>
</evidence>
<dbReference type="Pfam" id="PF13302">
    <property type="entry name" value="Acetyltransf_3"/>
    <property type="match status" value="1"/>
</dbReference>
<dbReference type="Gene3D" id="3.40.630.30">
    <property type="match status" value="1"/>
</dbReference>
<protein>
    <submittedName>
        <fullName evidence="2">GNAT family protein</fullName>
        <ecNumber evidence="2">2.-.-.-</ecNumber>
    </submittedName>
</protein>
<dbReference type="RefSeq" id="WP_324273328.1">
    <property type="nucleotide sequence ID" value="NZ_CP141261.1"/>
</dbReference>
<evidence type="ECO:0000313" key="2">
    <source>
        <dbReference type="EMBL" id="WRL61969.1"/>
    </source>
</evidence>
<feature type="domain" description="N-acetyltransferase" evidence="1">
    <location>
        <begin position="12"/>
        <end position="163"/>
    </location>
</feature>
<evidence type="ECO:0000313" key="3">
    <source>
        <dbReference type="Proteomes" id="UP001324287"/>
    </source>
</evidence>
<reference evidence="2 3" key="1">
    <citation type="submission" date="2023-12" db="EMBL/GenBank/DDBJ databases">
        <title>Blastococcus brunescens sp. nov., an actonobacterium isolated from sandstone collected in sahara desert.</title>
        <authorList>
            <person name="Gtari M."/>
            <person name="Ghodhbane F."/>
        </authorList>
    </citation>
    <scope>NUCLEOTIDE SEQUENCE [LARGE SCALE GENOMIC DNA]</scope>
    <source>
        <strain evidence="2 3">BMG 8361</strain>
    </source>
</reference>
<sequence length="209" mass="22583">MLRAFGLAGTSVRLEPLAMGHAPGLAAAAAEDRSSYAFTAVPDGPGQAEEYVRAALAEQAGGRVLPFAVVRTRDDAVVGSTRFLDLDVVGYPGVVVPDDDRPPNVGEIGSTWYAASVQRTAVNTKVKLLLLGHAFDVWQVLRVTLKTDARNQRSRTAIERLGGRFEGIRRAHTTATDGTVRDSAYYSIVRTEWPGVRGGLLRRLEHWAG</sequence>
<dbReference type="EMBL" id="CP141261">
    <property type="protein sequence ID" value="WRL61969.1"/>
    <property type="molecule type" value="Genomic_DNA"/>
</dbReference>
<dbReference type="InterPro" id="IPR016181">
    <property type="entry name" value="Acyl_CoA_acyltransferase"/>
</dbReference>
<dbReference type="GO" id="GO:0016740">
    <property type="term" value="F:transferase activity"/>
    <property type="evidence" value="ECO:0007669"/>
    <property type="project" value="UniProtKB-KW"/>
</dbReference>
<dbReference type="PANTHER" id="PTHR43610">
    <property type="entry name" value="BLL6696 PROTEIN"/>
    <property type="match status" value="1"/>
</dbReference>
<keyword evidence="2" id="KW-0808">Transferase</keyword>
<keyword evidence="3" id="KW-1185">Reference proteome</keyword>
<proteinExistence type="predicted"/>
<gene>
    <name evidence="2" type="ORF">U6N30_17975</name>
</gene>
<dbReference type="SUPFAM" id="SSF55729">
    <property type="entry name" value="Acyl-CoA N-acyltransferases (Nat)"/>
    <property type="match status" value="1"/>
</dbReference>
<dbReference type="PANTHER" id="PTHR43610:SF1">
    <property type="entry name" value="N-ACETYLTRANSFERASE DOMAIN-CONTAINING PROTEIN"/>
    <property type="match status" value="1"/>
</dbReference>
<dbReference type="EC" id="2.-.-.-" evidence="2"/>
<organism evidence="2 3">
    <name type="scientific">Blastococcus brunescens</name>
    <dbReference type="NCBI Taxonomy" id="1564165"/>
    <lineage>
        <taxon>Bacteria</taxon>
        <taxon>Bacillati</taxon>
        <taxon>Actinomycetota</taxon>
        <taxon>Actinomycetes</taxon>
        <taxon>Geodermatophilales</taxon>
        <taxon>Geodermatophilaceae</taxon>
        <taxon>Blastococcus</taxon>
    </lineage>
</organism>